<evidence type="ECO:0000313" key="3">
    <source>
        <dbReference type="Proteomes" id="UP000291822"/>
    </source>
</evidence>
<proteinExistence type="predicted"/>
<name>A0A4R0YPH2_9GAMM</name>
<evidence type="ECO:0000313" key="2">
    <source>
        <dbReference type="EMBL" id="TCI08441.1"/>
    </source>
</evidence>
<organism evidence="2 3">
    <name type="scientific">Dyella soli</name>
    <dbReference type="NCBI Taxonomy" id="522319"/>
    <lineage>
        <taxon>Bacteria</taxon>
        <taxon>Pseudomonadati</taxon>
        <taxon>Pseudomonadota</taxon>
        <taxon>Gammaproteobacteria</taxon>
        <taxon>Lysobacterales</taxon>
        <taxon>Rhodanobacteraceae</taxon>
        <taxon>Dyella</taxon>
    </lineage>
</organism>
<dbReference type="SUPFAM" id="SSF110849">
    <property type="entry name" value="ParB/Sulfiredoxin"/>
    <property type="match status" value="1"/>
</dbReference>
<dbReference type="Gene3D" id="3.90.1530.10">
    <property type="entry name" value="Conserved hypothetical protein from pyrococcus furiosus pfu- 392566-001, ParB domain"/>
    <property type="match status" value="1"/>
</dbReference>
<reference evidence="2 3" key="1">
    <citation type="submission" date="2019-02" db="EMBL/GenBank/DDBJ databases">
        <title>Dyella amyloliquefaciens sp. nov., isolated from forest soil.</title>
        <authorList>
            <person name="Gao Z.-H."/>
            <person name="Qiu L.-H."/>
        </authorList>
    </citation>
    <scope>NUCLEOTIDE SEQUENCE [LARGE SCALE GENOMIC DNA]</scope>
    <source>
        <strain evidence="2 3">KACC 12747</strain>
    </source>
</reference>
<accession>A0A4R0YPH2</accession>
<evidence type="ECO:0000259" key="1">
    <source>
        <dbReference type="SMART" id="SM00470"/>
    </source>
</evidence>
<comment type="caution">
    <text evidence="2">The sequence shown here is derived from an EMBL/GenBank/DDBJ whole genome shotgun (WGS) entry which is preliminary data.</text>
</comment>
<dbReference type="InterPro" id="IPR036086">
    <property type="entry name" value="ParB/Sulfiredoxin_sf"/>
</dbReference>
<keyword evidence="3" id="KW-1185">Reference proteome</keyword>
<dbReference type="Proteomes" id="UP000291822">
    <property type="component" value="Unassembled WGS sequence"/>
</dbReference>
<dbReference type="SMART" id="SM00470">
    <property type="entry name" value="ParB"/>
    <property type="match status" value="1"/>
</dbReference>
<dbReference type="AlphaFoldDB" id="A0A4R0YPH2"/>
<dbReference type="InterPro" id="IPR003115">
    <property type="entry name" value="ParB_N"/>
</dbReference>
<sequence length="425" mass="47754">MSYAVRLTSPLDRQIQIENAVKCASRAESFYDFRNTKIELPVIRIPIDIPVYRMENFRTYTDQHEYLARESVSMDFFSSGQEVESVQQIQHGLLERLAKKAVSDSVVPVIKVLERDGQREPLLVTSSGVVVNGNRRLAAMRELGMPYVDVMVLPADATTDEIVDIEASLQGRPETKLDYDWIGQGQLINRLVQMGRSTREVAIRLHRSEKEIKNSLQALIEVDLYLKEWAKAEGQYGRVADDAEQLFKDLPKLLEGKDAHLTQASRVMAWSLFENREKLGDRLYNMNPAIGKYASDVLDRVAVDLGLPTDSESRDNHDQSQDFEIDVELDDEIPSYESIVDALTDGETRDEAVEALIEAARSTIEMHKGQKSGEAALKLLSQAHGKLISVDMSRAAPDTYPKIGKQLDAIENQCASIRSKLSALD</sequence>
<feature type="domain" description="ParB-like N-terminal" evidence="1">
    <location>
        <begin position="82"/>
        <end position="168"/>
    </location>
</feature>
<protein>
    <submittedName>
        <fullName evidence="2">ParB/RepB/Spo0J family partition protein</fullName>
    </submittedName>
</protein>
<dbReference type="EMBL" id="SJTG01000004">
    <property type="protein sequence ID" value="TCI08441.1"/>
    <property type="molecule type" value="Genomic_DNA"/>
</dbReference>
<gene>
    <name evidence="2" type="ORF">EZM97_27860</name>
</gene>